<name>A0ABS5V5X0_9GAMM</name>
<dbReference type="PANTHER" id="PTHR10655">
    <property type="entry name" value="LYSOPHOSPHOLIPASE-RELATED"/>
    <property type="match status" value="1"/>
</dbReference>
<comment type="caution">
    <text evidence="4">The sequence shown here is derived from an EMBL/GenBank/DDBJ whole genome shotgun (WGS) entry which is preliminary data.</text>
</comment>
<dbReference type="PANTHER" id="PTHR10655:SF17">
    <property type="entry name" value="LYSOPHOSPHOLIPASE-LIKE PROTEIN 1"/>
    <property type="match status" value="1"/>
</dbReference>
<evidence type="ECO:0000313" key="4">
    <source>
        <dbReference type="EMBL" id="MBT1445855.1"/>
    </source>
</evidence>
<gene>
    <name evidence="4" type="ORF">KJI95_15215</name>
</gene>
<dbReference type="InterPro" id="IPR029058">
    <property type="entry name" value="AB_hydrolase_fold"/>
</dbReference>
<protein>
    <submittedName>
        <fullName evidence="4">Carboxylesterase</fullName>
    </submittedName>
</protein>
<keyword evidence="5" id="KW-1185">Reference proteome</keyword>
<proteinExistence type="inferred from homology"/>
<dbReference type="Pfam" id="PF02230">
    <property type="entry name" value="Abhydrolase_2"/>
    <property type="match status" value="1"/>
</dbReference>
<evidence type="ECO:0000313" key="5">
    <source>
        <dbReference type="Proteomes" id="UP001195903"/>
    </source>
</evidence>
<dbReference type="Gene3D" id="3.40.50.1820">
    <property type="entry name" value="alpha/beta hydrolase"/>
    <property type="match status" value="1"/>
</dbReference>
<dbReference type="InterPro" id="IPR050565">
    <property type="entry name" value="LYPA1-2/EST-like"/>
</dbReference>
<dbReference type="RefSeq" id="WP_214508044.1">
    <property type="nucleotide sequence ID" value="NZ_JAHEPS010000006.1"/>
</dbReference>
<reference evidence="4 5" key="1">
    <citation type="submission" date="2021-05" db="EMBL/GenBank/DDBJ databases">
        <title>Shewanella sp. JM162201.</title>
        <authorList>
            <person name="Xu S."/>
            <person name="Li A."/>
        </authorList>
    </citation>
    <scope>NUCLEOTIDE SEQUENCE [LARGE SCALE GENOMIC DNA]</scope>
    <source>
        <strain evidence="4 5">JM162201</strain>
    </source>
</reference>
<evidence type="ECO:0000259" key="3">
    <source>
        <dbReference type="Pfam" id="PF02230"/>
    </source>
</evidence>
<organism evidence="4 5">
    <name type="scientific">Shewanella jiangmenensis</name>
    <dbReference type="NCBI Taxonomy" id="2837387"/>
    <lineage>
        <taxon>Bacteria</taxon>
        <taxon>Pseudomonadati</taxon>
        <taxon>Pseudomonadota</taxon>
        <taxon>Gammaproteobacteria</taxon>
        <taxon>Alteromonadales</taxon>
        <taxon>Shewanellaceae</taxon>
        <taxon>Shewanella</taxon>
    </lineage>
</organism>
<accession>A0ABS5V5X0</accession>
<evidence type="ECO:0000256" key="2">
    <source>
        <dbReference type="ARBA" id="ARBA00022801"/>
    </source>
</evidence>
<dbReference type="EMBL" id="JAHEPS010000006">
    <property type="protein sequence ID" value="MBT1445855.1"/>
    <property type="molecule type" value="Genomic_DNA"/>
</dbReference>
<dbReference type="InterPro" id="IPR003140">
    <property type="entry name" value="PLipase/COase/thioEstase"/>
</dbReference>
<feature type="domain" description="Phospholipase/carboxylesterase/thioesterase" evidence="3">
    <location>
        <begin position="10"/>
        <end position="220"/>
    </location>
</feature>
<evidence type="ECO:0000256" key="1">
    <source>
        <dbReference type="ARBA" id="ARBA00006499"/>
    </source>
</evidence>
<sequence>MNTPQHRPDAIVIEPSMPAKAAVIWLHGLGDSGAGFAPVAAALNLPDDAAVRFVFPHAPEQPVTINGGYIMRAWYDIKSMDLHDRADLAGVLESEKRVLALIEEQLATGIPSNNIILAGFSQGGVMSLFTGLRCPHPLGGIMALSCYLQGGDALPADCAQANLGTAILHHHGEQDEVVPLFAGKMANEALSRGGYQVEWQTYAMGHSVLPSQLLDIRRWLLERLG</sequence>
<dbReference type="Proteomes" id="UP001195903">
    <property type="component" value="Unassembled WGS sequence"/>
</dbReference>
<dbReference type="SUPFAM" id="SSF53474">
    <property type="entry name" value="alpha/beta-Hydrolases"/>
    <property type="match status" value="1"/>
</dbReference>
<comment type="similarity">
    <text evidence="1">Belongs to the AB hydrolase superfamily. AB hydrolase 2 family.</text>
</comment>
<keyword evidence="2" id="KW-0378">Hydrolase</keyword>